<dbReference type="InterPro" id="IPR000626">
    <property type="entry name" value="Ubiquitin-like_dom"/>
</dbReference>
<feature type="region of interest" description="Disordered" evidence="1">
    <location>
        <begin position="69"/>
        <end position="89"/>
    </location>
</feature>
<feature type="compositionally biased region" description="Polar residues" evidence="1">
    <location>
        <begin position="370"/>
        <end position="393"/>
    </location>
</feature>
<organism evidence="3 4">
    <name type="scientific">Rozella allomycis (strain CSF55)</name>
    <dbReference type="NCBI Taxonomy" id="988480"/>
    <lineage>
        <taxon>Eukaryota</taxon>
        <taxon>Fungi</taxon>
        <taxon>Fungi incertae sedis</taxon>
        <taxon>Cryptomycota</taxon>
        <taxon>Cryptomycota incertae sedis</taxon>
        <taxon>Rozella</taxon>
    </lineage>
</organism>
<dbReference type="STRING" id="988480.A0A075B4E7"/>
<dbReference type="PANTHER" id="PTHR15204:SF0">
    <property type="entry name" value="LARGE PROLINE-RICH PROTEIN BAG6"/>
    <property type="match status" value="1"/>
</dbReference>
<dbReference type="SMART" id="SM00213">
    <property type="entry name" value="UBQ"/>
    <property type="match status" value="1"/>
</dbReference>
<evidence type="ECO:0000259" key="2">
    <source>
        <dbReference type="PROSITE" id="PS50053"/>
    </source>
</evidence>
<dbReference type="PANTHER" id="PTHR15204">
    <property type="entry name" value="LARGE PROLINE-RICH PROTEIN BAG6"/>
    <property type="match status" value="1"/>
</dbReference>
<feature type="region of interest" description="Disordered" evidence="1">
    <location>
        <begin position="150"/>
        <end position="199"/>
    </location>
</feature>
<dbReference type="PROSITE" id="PS00299">
    <property type="entry name" value="UBIQUITIN_1"/>
    <property type="match status" value="1"/>
</dbReference>
<dbReference type="HOGENOM" id="CLU_379044_0_0_1"/>
<feature type="compositionally biased region" description="Low complexity" evidence="1">
    <location>
        <begin position="338"/>
        <end position="369"/>
    </location>
</feature>
<name>A0A075B4E7_ROZAC</name>
<dbReference type="AlphaFoldDB" id="A0A075B4E7"/>
<dbReference type="OrthoDB" id="419317at2759"/>
<dbReference type="GO" id="GO:0051787">
    <property type="term" value="F:misfolded protein binding"/>
    <property type="evidence" value="ECO:0007669"/>
    <property type="project" value="TreeGrafter"/>
</dbReference>
<dbReference type="Proteomes" id="UP000030755">
    <property type="component" value="Unassembled WGS sequence"/>
</dbReference>
<dbReference type="GO" id="GO:0071818">
    <property type="term" value="C:BAT3 complex"/>
    <property type="evidence" value="ECO:0007669"/>
    <property type="project" value="TreeGrafter"/>
</dbReference>
<dbReference type="InterPro" id="IPR029071">
    <property type="entry name" value="Ubiquitin-like_domsf"/>
</dbReference>
<reference evidence="3 4" key="1">
    <citation type="journal article" date="2013" name="Curr. Biol.">
        <title>Shared signatures of parasitism and phylogenomics unite Cryptomycota and microsporidia.</title>
        <authorList>
            <person name="James T.Y."/>
            <person name="Pelin A."/>
            <person name="Bonen L."/>
            <person name="Ahrendt S."/>
            <person name="Sain D."/>
            <person name="Corradi N."/>
            <person name="Stajich J.E."/>
        </authorList>
    </citation>
    <scope>NUCLEOTIDE SEQUENCE [LARGE SCALE GENOMIC DNA]</scope>
    <source>
        <strain evidence="3 4">CSF55</strain>
    </source>
</reference>
<feature type="compositionally biased region" description="Basic and acidic residues" evidence="1">
    <location>
        <begin position="69"/>
        <end position="78"/>
    </location>
</feature>
<dbReference type="Pfam" id="PF00240">
    <property type="entry name" value="ubiquitin"/>
    <property type="match status" value="1"/>
</dbReference>
<feature type="region of interest" description="Disordered" evidence="1">
    <location>
        <begin position="336"/>
        <end position="400"/>
    </location>
</feature>
<evidence type="ECO:0000313" key="3">
    <source>
        <dbReference type="EMBL" id="EPZ36300.1"/>
    </source>
</evidence>
<dbReference type="PROSITE" id="PS50053">
    <property type="entry name" value="UBIQUITIN_2"/>
    <property type="match status" value="1"/>
</dbReference>
<feature type="compositionally biased region" description="Low complexity" evidence="1">
    <location>
        <begin position="150"/>
        <end position="178"/>
    </location>
</feature>
<accession>A0A075B4E7</accession>
<evidence type="ECO:0000256" key="1">
    <source>
        <dbReference type="SAM" id="MobiDB-lite"/>
    </source>
</evidence>
<dbReference type="Gene3D" id="3.10.20.90">
    <property type="entry name" value="Phosphatidylinositol 3-kinase Catalytic Subunit, Chain A, domain 1"/>
    <property type="match status" value="1"/>
</dbReference>
<proteinExistence type="predicted"/>
<dbReference type="SUPFAM" id="SSF54236">
    <property type="entry name" value="Ubiquitin-like"/>
    <property type="match status" value="1"/>
</dbReference>
<evidence type="ECO:0000313" key="4">
    <source>
        <dbReference type="Proteomes" id="UP000030755"/>
    </source>
</evidence>
<dbReference type="InterPro" id="IPR019954">
    <property type="entry name" value="Ubiquitin_CS"/>
</dbReference>
<feature type="domain" description="Ubiquitin-like" evidence="2">
    <location>
        <begin position="1"/>
        <end position="71"/>
    </location>
</feature>
<keyword evidence="4" id="KW-1185">Reference proteome</keyword>
<gene>
    <name evidence="3" type="ORF">O9G_004670</name>
</gene>
<dbReference type="CDD" id="cd17039">
    <property type="entry name" value="Ubl_ubiquitin_like"/>
    <property type="match status" value="1"/>
</dbReference>
<dbReference type="EMBL" id="KE560601">
    <property type="protein sequence ID" value="EPZ36300.1"/>
    <property type="molecule type" value="Genomic_DNA"/>
</dbReference>
<sequence>MNEDSSHPLQVDNQATLQDLKQLIHANLQVPIPHQRIIFRGRVLRENEKLLTDFGIVDDTVVHLVVRASENEERENSRPESAANVTTGMNSAVPQTAVFSFTIDTDLESAPQTLSSIMNQLVGSFQNTAGGGSFIGPLAFGLGSNAPVAGGNSSTNRTTSTANNAPATNGNSTSTAAGRPGNVTTTNASQPSGANSTDRRYSLIFPPLDFIASFRREMSTPEVQSSLNRLNESLTDLGLFSNSSNADRVNFLSVGMSNLEQIGHAIEQVGQLQQSIGSELEVFGQSVRGTLINEAERMQVVDQSVRLKRATRKLAQIFGRLTPLMNFGSDGREIRIINSPSSSSNSSSNSSNNATNNNNTSSSSVNNANRGQTSTTSTSRPSNANTTQTNSRESSQSNANSLLDSLNSVVPRLLDLLPAATSIESSSTRLQTTVSQLETAISRINESPSSFMSLGSVLVYLAERMFPERNQPLYPNLFDDSIISSDSPLLKYFGKNITMDQLISILQGNNEHLAKLKPFFNAWFTEIGLSETLSFNQIKTILDRYCRSIRLKLQNGLLPIGSDINALTNSIASDFSQRLYEFLFSIYCVMESESDDRFSRTLRTQFNDMLYHPFISDLNVVAESHNIEIKTLLNAIFTPLLEHIFPVMAVGISNLITSSLDTQTAVSPSRVSDESEDEESKSRLKKIITTAAEDSNLPGPDFNLLINNMDSIIENLIDDFKNLVSGSLNHQ</sequence>
<dbReference type="GO" id="GO:0031593">
    <property type="term" value="F:polyubiquitin modification-dependent protein binding"/>
    <property type="evidence" value="ECO:0007669"/>
    <property type="project" value="TreeGrafter"/>
</dbReference>
<dbReference type="GO" id="GO:0036503">
    <property type="term" value="P:ERAD pathway"/>
    <property type="evidence" value="ECO:0007669"/>
    <property type="project" value="TreeGrafter"/>
</dbReference>
<feature type="compositionally biased region" description="Polar residues" evidence="1">
    <location>
        <begin position="182"/>
        <end position="196"/>
    </location>
</feature>
<protein>
    <submittedName>
        <fullName evidence="3">Ubiquitin conserved site domain-containing protein</fullName>
    </submittedName>
</protein>